<organism evidence="2 3">
    <name type="scientific">Cichlidogyrus casuarinus</name>
    <dbReference type="NCBI Taxonomy" id="1844966"/>
    <lineage>
        <taxon>Eukaryota</taxon>
        <taxon>Metazoa</taxon>
        <taxon>Spiralia</taxon>
        <taxon>Lophotrochozoa</taxon>
        <taxon>Platyhelminthes</taxon>
        <taxon>Monogenea</taxon>
        <taxon>Monopisthocotylea</taxon>
        <taxon>Dactylogyridea</taxon>
        <taxon>Ancyrocephalidae</taxon>
        <taxon>Cichlidogyrus</taxon>
    </lineage>
</organism>
<dbReference type="Pfam" id="PF14960">
    <property type="entry name" value="ATP_synth_reg"/>
    <property type="match status" value="1"/>
</dbReference>
<dbReference type="InterPro" id="IPR009125">
    <property type="entry name" value="ATPMK"/>
</dbReference>
<evidence type="ECO:0008006" key="4">
    <source>
        <dbReference type="Google" id="ProtNLM"/>
    </source>
</evidence>
<evidence type="ECO:0000256" key="1">
    <source>
        <dbReference type="SAM" id="Phobius"/>
    </source>
</evidence>
<evidence type="ECO:0000313" key="2">
    <source>
        <dbReference type="EMBL" id="KAL3317935.1"/>
    </source>
</evidence>
<keyword evidence="1" id="KW-1133">Transmembrane helix</keyword>
<comment type="caution">
    <text evidence="2">The sequence shown here is derived from an EMBL/GenBank/DDBJ whole genome shotgun (WGS) entry which is preliminary data.</text>
</comment>
<gene>
    <name evidence="2" type="ORF">Ciccas_003415</name>
</gene>
<evidence type="ECO:0000313" key="3">
    <source>
        <dbReference type="Proteomes" id="UP001626550"/>
    </source>
</evidence>
<feature type="transmembrane region" description="Helical" evidence="1">
    <location>
        <begin position="30"/>
        <end position="47"/>
    </location>
</feature>
<dbReference type="Proteomes" id="UP001626550">
    <property type="component" value="Unassembled WGS sequence"/>
</dbReference>
<dbReference type="AlphaFoldDB" id="A0ABD2QEG2"/>
<sequence>MGGETGPIPPEAIAGWRQYFNTYTVKGRANIMYTTYALVGLVAWRMTRPKKGQKAIKNK</sequence>
<proteinExistence type="predicted"/>
<reference evidence="2 3" key="1">
    <citation type="submission" date="2024-11" db="EMBL/GenBank/DDBJ databases">
        <title>Adaptive evolution of stress response genes in parasites aligns with host niche diversity.</title>
        <authorList>
            <person name="Hahn C."/>
            <person name="Resl P."/>
        </authorList>
    </citation>
    <scope>NUCLEOTIDE SEQUENCE [LARGE SCALE GENOMIC DNA]</scope>
    <source>
        <strain evidence="2">EGGRZ-B1_66</strain>
        <tissue evidence="2">Body</tissue>
    </source>
</reference>
<keyword evidence="1" id="KW-0472">Membrane</keyword>
<protein>
    <recommendedName>
        <fullName evidence="4">Up-regulated during skeletal muscle growth protein 5</fullName>
    </recommendedName>
</protein>
<keyword evidence="3" id="KW-1185">Reference proteome</keyword>
<accession>A0ABD2QEG2</accession>
<keyword evidence="1" id="KW-0812">Transmembrane</keyword>
<dbReference type="EMBL" id="JBJKFK010000308">
    <property type="protein sequence ID" value="KAL3317935.1"/>
    <property type="molecule type" value="Genomic_DNA"/>
</dbReference>
<name>A0ABD2QEG2_9PLAT</name>